<feature type="transmembrane region" description="Helical" evidence="1">
    <location>
        <begin position="282"/>
        <end position="300"/>
    </location>
</feature>
<evidence type="ECO:0000313" key="3">
    <source>
        <dbReference type="Proteomes" id="UP000515268"/>
    </source>
</evidence>
<dbReference type="InterPro" id="IPR006477">
    <property type="entry name" value="Yir_bir_cir"/>
</dbReference>
<dbReference type="NCBIfam" id="TIGR01590">
    <property type="entry name" value="yir-bir-cir_Pla"/>
    <property type="match status" value="1"/>
</dbReference>
<dbReference type="AlphaFoldDB" id="A0A6V7SKC6"/>
<dbReference type="EMBL" id="LR865411">
    <property type="protein sequence ID" value="CAD2099491.1"/>
    <property type="molecule type" value="Genomic_DNA"/>
</dbReference>
<evidence type="ECO:0000313" key="2">
    <source>
        <dbReference type="EMBL" id="CAD2099491.1"/>
    </source>
</evidence>
<keyword evidence="1" id="KW-0812">Transmembrane</keyword>
<reference evidence="2 3" key="1">
    <citation type="submission" date="2020-08" db="EMBL/GenBank/DDBJ databases">
        <authorList>
            <person name="Ramaprasad A."/>
        </authorList>
    </citation>
    <scope>NUCLEOTIDE SEQUENCE [LARGE SCALE GENOMIC DNA]</scope>
</reference>
<keyword evidence="1" id="KW-0472">Membrane</keyword>
<keyword evidence="3" id="KW-1185">Reference proteome</keyword>
<sequence>MANPSYNVEAVYKDIYTINNYFTEYKQGTLTFQSTDPKIHDYCHYGNNSGKGRCPNYIEKASSGVIYVLKNLKKYNLEDDKLAEYAILWLRYKLNQKAPHHKTNLNDFYINHIEKNNDYNKIKVNGLTCKEIIDKKKDLMNINEMTKFSYPFSILLFLYSEINKNITNCKTHLGQAKDFDTRFKEFNNDSNNIEGSSYNKLLSTLSNDYNHLKKRYYDKNKSCDFPSLPKLTPKKRPTEISEKGSGQNIVEISTGISGKDSEQILGHTSEDTSSSSSIASKLIPVLFIFSAIPVFLGIAYKTIFKGKTKKNKEENESLYMIRRTVIIPGTIIVIDIC</sequence>
<keyword evidence="1" id="KW-1133">Transmembrane helix</keyword>
<protein>
    <submittedName>
        <fullName evidence="2">CIR protein PIR protein</fullName>
    </submittedName>
</protein>
<dbReference type="VEuPathDB" id="PlasmoDB:PVPCR_0600020"/>
<dbReference type="Proteomes" id="UP000515268">
    <property type="component" value="Chromosome PVPCR_06"/>
</dbReference>
<proteinExistence type="predicted"/>
<evidence type="ECO:0000256" key="1">
    <source>
        <dbReference type="SAM" id="Phobius"/>
    </source>
</evidence>
<organism evidence="2 3">
    <name type="scientific">Plasmodium vinckei petteri</name>
    <dbReference type="NCBI Taxonomy" id="138298"/>
    <lineage>
        <taxon>Eukaryota</taxon>
        <taxon>Sar</taxon>
        <taxon>Alveolata</taxon>
        <taxon>Apicomplexa</taxon>
        <taxon>Aconoidasida</taxon>
        <taxon>Haemosporida</taxon>
        <taxon>Plasmodiidae</taxon>
        <taxon>Plasmodium</taxon>
        <taxon>Plasmodium (Vinckeia)</taxon>
    </lineage>
</organism>
<gene>
    <name evidence="2" type="ORF">PVPCR_0600020</name>
</gene>
<name>A0A6V7SKC6_PLAVN</name>
<dbReference type="Pfam" id="PF06022">
    <property type="entry name" value="Cir_Bir_Yir"/>
    <property type="match status" value="1"/>
</dbReference>
<accession>A0A6V7SKC6</accession>